<evidence type="ECO:0000313" key="2">
    <source>
        <dbReference type="EMBL" id="OAX35727.1"/>
    </source>
</evidence>
<evidence type="ECO:0000256" key="1">
    <source>
        <dbReference type="SAM" id="Phobius"/>
    </source>
</evidence>
<keyword evidence="1" id="KW-1133">Transmembrane helix</keyword>
<gene>
    <name evidence="2" type="ORF">K503DRAFT_349234</name>
</gene>
<dbReference type="InParanoid" id="A0A1B7MT40"/>
<feature type="transmembrane region" description="Helical" evidence="1">
    <location>
        <begin position="77"/>
        <end position="97"/>
    </location>
</feature>
<keyword evidence="1" id="KW-0812">Transmembrane</keyword>
<evidence type="ECO:0000313" key="3">
    <source>
        <dbReference type="Proteomes" id="UP000092154"/>
    </source>
</evidence>
<dbReference type="EMBL" id="KV448473">
    <property type="protein sequence ID" value="OAX35727.1"/>
    <property type="molecule type" value="Genomic_DNA"/>
</dbReference>
<feature type="transmembrane region" description="Helical" evidence="1">
    <location>
        <begin position="103"/>
        <end position="123"/>
    </location>
</feature>
<dbReference type="Proteomes" id="UP000092154">
    <property type="component" value="Unassembled WGS sequence"/>
</dbReference>
<dbReference type="AlphaFoldDB" id="A0A1B7MT40"/>
<reference evidence="2 3" key="1">
    <citation type="submission" date="2016-06" db="EMBL/GenBank/DDBJ databases">
        <title>Comparative genomics of the ectomycorrhizal sister species Rhizopogon vinicolor and Rhizopogon vesiculosus (Basidiomycota: Boletales) reveals a divergence of the mating type B locus.</title>
        <authorList>
            <consortium name="DOE Joint Genome Institute"/>
            <person name="Mujic A.B."/>
            <person name="Kuo A."/>
            <person name="Tritt A."/>
            <person name="Lipzen A."/>
            <person name="Chen C."/>
            <person name="Johnson J."/>
            <person name="Sharma A."/>
            <person name="Barry K."/>
            <person name="Grigoriev I.V."/>
            <person name="Spatafora J.W."/>
        </authorList>
    </citation>
    <scope>NUCLEOTIDE SEQUENCE [LARGE SCALE GENOMIC DNA]</scope>
    <source>
        <strain evidence="2 3">AM-OR11-026</strain>
    </source>
</reference>
<sequence>MLQSPLRPLHLLLPLLPQLQYRQAYSLTQRYDRSEAGLDSGFVFVVPLLNTPAMVTINLLSFSSFTVYFYASCFHQFPTLFIDMLCGFLLLVIRSMTCSFEPPFFGVCTNLFVMIELSISHFWSRRQALPCIVPDVFAPSSLSPDFCRSQVSPYVESHGMVPASFFISPSSTVS</sequence>
<keyword evidence="1" id="KW-0472">Membrane</keyword>
<protein>
    <submittedName>
        <fullName evidence="2">Uncharacterized protein</fullName>
    </submittedName>
</protein>
<accession>A0A1B7MT40</accession>
<proteinExistence type="predicted"/>
<feature type="transmembrane region" description="Helical" evidence="1">
    <location>
        <begin position="48"/>
        <end position="70"/>
    </location>
</feature>
<name>A0A1B7MT40_9AGAM</name>
<organism evidence="2 3">
    <name type="scientific">Rhizopogon vinicolor AM-OR11-026</name>
    <dbReference type="NCBI Taxonomy" id="1314800"/>
    <lineage>
        <taxon>Eukaryota</taxon>
        <taxon>Fungi</taxon>
        <taxon>Dikarya</taxon>
        <taxon>Basidiomycota</taxon>
        <taxon>Agaricomycotina</taxon>
        <taxon>Agaricomycetes</taxon>
        <taxon>Agaricomycetidae</taxon>
        <taxon>Boletales</taxon>
        <taxon>Suillineae</taxon>
        <taxon>Rhizopogonaceae</taxon>
        <taxon>Rhizopogon</taxon>
    </lineage>
</organism>
<keyword evidence="3" id="KW-1185">Reference proteome</keyword>